<dbReference type="PANTHER" id="PTHR34585">
    <property type="match status" value="1"/>
</dbReference>
<reference evidence="3 4" key="1">
    <citation type="journal article" date="2002" name="Int. J. Syst. Evol. Microbiol.">
        <title>Sphingopyxis witflariensis sp. nov., isolated from activated sludge.</title>
        <authorList>
            <person name="Kampfer P."/>
            <person name="Witzenberger R."/>
            <person name="Denner E.B."/>
            <person name="Busse H.J."/>
            <person name="Neef A."/>
        </authorList>
    </citation>
    <scope>NUCLEOTIDE SEQUENCE [LARGE SCALE GENOMIC DNA]</scope>
    <source>
        <strain evidence="3 4">DSM 14551</strain>
    </source>
</reference>
<feature type="region of interest" description="Disordered" evidence="1">
    <location>
        <begin position="57"/>
        <end position="100"/>
    </location>
</feature>
<dbReference type="SUPFAM" id="SSF46955">
    <property type="entry name" value="Putative DNA-binding domain"/>
    <property type="match status" value="1"/>
</dbReference>
<evidence type="ECO:0000313" key="4">
    <source>
        <dbReference type="Proteomes" id="UP000197097"/>
    </source>
</evidence>
<dbReference type="RefSeq" id="WP_088473453.1">
    <property type="nucleotide sequence ID" value="NZ_NISJ01000008.1"/>
</dbReference>
<sequence length="100" mass="11760">MMIELLTEKEAAARLRISERTLRDIRGRGEIAYVRISARKILYRLEDCDNYIASRVRQNTPLQPTERRTSRKRADGIIPFSQLMREKKERGRGERPQGSE</sequence>
<feature type="compositionally biased region" description="Basic and acidic residues" evidence="1">
    <location>
        <begin position="65"/>
        <end position="75"/>
    </location>
</feature>
<dbReference type="Proteomes" id="UP000197097">
    <property type="component" value="Unassembled WGS sequence"/>
</dbReference>
<evidence type="ECO:0000313" key="3">
    <source>
        <dbReference type="EMBL" id="OWQ95123.1"/>
    </source>
</evidence>
<feature type="compositionally biased region" description="Basic and acidic residues" evidence="1">
    <location>
        <begin position="84"/>
        <end position="100"/>
    </location>
</feature>
<dbReference type="PANTHER" id="PTHR34585:SF22">
    <property type="entry name" value="HELIX-TURN-HELIX DOMAIN-CONTAINING PROTEIN"/>
    <property type="match status" value="1"/>
</dbReference>
<dbReference type="EMBL" id="NISJ01000008">
    <property type="protein sequence ID" value="OWQ95123.1"/>
    <property type="molecule type" value="Genomic_DNA"/>
</dbReference>
<dbReference type="Pfam" id="PF12728">
    <property type="entry name" value="HTH_17"/>
    <property type="match status" value="1"/>
</dbReference>
<feature type="domain" description="Helix-turn-helix" evidence="2">
    <location>
        <begin position="5"/>
        <end position="55"/>
    </location>
</feature>
<evidence type="ECO:0000259" key="2">
    <source>
        <dbReference type="Pfam" id="PF12728"/>
    </source>
</evidence>
<keyword evidence="4" id="KW-1185">Reference proteome</keyword>
<dbReference type="InterPro" id="IPR041657">
    <property type="entry name" value="HTH_17"/>
</dbReference>
<organism evidence="3 4">
    <name type="scientific">Sphingopyxis witflariensis</name>
    <dbReference type="NCBI Taxonomy" id="173675"/>
    <lineage>
        <taxon>Bacteria</taxon>
        <taxon>Pseudomonadati</taxon>
        <taxon>Pseudomonadota</taxon>
        <taxon>Alphaproteobacteria</taxon>
        <taxon>Sphingomonadales</taxon>
        <taxon>Sphingomonadaceae</taxon>
        <taxon>Sphingopyxis</taxon>
    </lineage>
</organism>
<accession>A0A2D0ANF5</accession>
<gene>
    <name evidence="3" type="ORF">CDQ91_14480</name>
</gene>
<proteinExistence type="predicted"/>
<comment type="caution">
    <text evidence="3">The sequence shown here is derived from an EMBL/GenBank/DDBJ whole genome shotgun (WGS) entry which is preliminary data.</text>
</comment>
<dbReference type="InterPro" id="IPR009061">
    <property type="entry name" value="DNA-bd_dom_put_sf"/>
</dbReference>
<evidence type="ECO:0000256" key="1">
    <source>
        <dbReference type="SAM" id="MobiDB-lite"/>
    </source>
</evidence>
<dbReference type="OrthoDB" id="7573727at2"/>
<protein>
    <recommendedName>
        <fullName evidence="2">Helix-turn-helix domain-containing protein</fullName>
    </recommendedName>
</protein>
<name>A0A2D0ANF5_9SPHN</name>
<dbReference type="AlphaFoldDB" id="A0A2D0ANF5"/>